<evidence type="ECO:0000256" key="4">
    <source>
        <dbReference type="SAM" id="MobiDB-lite"/>
    </source>
</evidence>
<evidence type="ECO:0000313" key="6">
    <source>
        <dbReference type="EMBL" id="KLT41311.1"/>
    </source>
</evidence>
<dbReference type="PANTHER" id="PTHR22847">
    <property type="entry name" value="WD40 REPEAT PROTEIN"/>
    <property type="match status" value="1"/>
</dbReference>
<evidence type="ECO:0000259" key="5">
    <source>
        <dbReference type="PROSITE" id="PS50181"/>
    </source>
</evidence>
<feature type="repeat" description="WD" evidence="3">
    <location>
        <begin position="624"/>
        <end position="663"/>
    </location>
</feature>
<evidence type="ECO:0000313" key="7">
    <source>
        <dbReference type="Proteomes" id="UP000053611"/>
    </source>
</evidence>
<feature type="compositionally biased region" description="Low complexity" evidence="4">
    <location>
        <begin position="389"/>
        <end position="400"/>
    </location>
</feature>
<reference evidence="6 7" key="1">
    <citation type="submission" date="2015-03" db="EMBL/GenBank/DDBJ databases">
        <title>Genomics and transcriptomics of the oil-accumulating basidiomycete yeast T. oleaginosus allow insights into substrate utilization and the diverse evolutionary trajectories of mating systems in fungi.</title>
        <authorList>
            <consortium name="DOE Joint Genome Institute"/>
            <person name="Kourist R."/>
            <person name="Kracht O."/>
            <person name="Bracharz F."/>
            <person name="Lipzen A."/>
            <person name="Nolan M."/>
            <person name="Ohm R."/>
            <person name="Grigoriev I."/>
            <person name="Sun S."/>
            <person name="Heitman J."/>
            <person name="Bruck T."/>
            <person name="Nowrousian M."/>
        </authorList>
    </citation>
    <scope>NUCLEOTIDE SEQUENCE [LARGE SCALE GENOMIC DNA]</scope>
    <source>
        <strain evidence="6 7">IBC0246</strain>
    </source>
</reference>
<dbReference type="GeneID" id="28980024"/>
<dbReference type="PRINTS" id="PR00320">
    <property type="entry name" value="GPROTEINBRPT"/>
</dbReference>
<dbReference type="Gene3D" id="2.130.10.10">
    <property type="entry name" value="YVTN repeat-like/Quinoprotein amine dehydrogenase"/>
    <property type="match status" value="3"/>
</dbReference>
<dbReference type="GO" id="GO:1990234">
    <property type="term" value="C:transferase complex"/>
    <property type="evidence" value="ECO:0007669"/>
    <property type="project" value="UniProtKB-ARBA"/>
</dbReference>
<dbReference type="Pfam" id="PF00400">
    <property type="entry name" value="WD40"/>
    <property type="match status" value="3"/>
</dbReference>
<feature type="repeat" description="WD" evidence="3">
    <location>
        <begin position="476"/>
        <end position="515"/>
    </location>
</feature>
<feature type="region of interest" description="Disordered" evidence="4">
    <location>
        <begin position="378"/>
        <end position="401"/>
    </location>
</feature>
<evidence type="ECO:0000256" key="1">
    <source>
        <dbReference type="ARBA" id="ARBA00022574"/>
    </source>
</evidence>
<name>A0A0J0XJT5_9TREE</name>
<dbReference type="Pfam" id="PF12937">
    <property type="entry name" value="F-box-like"/>
    <property type="match status" value="1"/>
</dbReference>
<feature type="domain" description="F-box" evidence="5">
    <location>
        <begin position="47"/>
        <end position="93"/>
    </location>
</feature>
<gene>
    <name evidence="6" type="ORF">CC85DRAFT_125201</name>
</gene>
<protein>
    <submittedName>
        <fullName evidence="6">WD40 repeat-like protein</fullName>
    </submittedName>
</protein>
<keyword evidence="7" id="KW-1185">Reference proteome</keyword>
<accession>A0A0J0XJT5</accession>
<dbReference type="SUPFAM" id="SSF81383">
    <property type="entry name" value="F-box domain"/>
    <property type="match status" value="1"/>
</dbReference>
<dbReference type="PROSITE" id="PS50082">
    <property type="entry name" value="WD_REPEATS_2"/>
    <property type="match status" value="3"/>
</dbReference>
<dbReference type="Gene3D" id="1.20.1280.50">
    <property type="match status" value="1"/>
</dbReference>
<dbReference type="PROSITE" id="PS00678">
    <property type="entry name" value="WD_REPEATS_1"/>
    <property type="match status" value="1"/>
</dbReference>
<dbReference type="STRING" id="879819.A0A0J0XJT5"/>
<dbReference type="SMART" id="SM00256">
    <property type="entry name" value="FBOX"/>
    <property type="match status" value="1"/>
</dbReference>
<keyword evidence="1 3" id="KW-0853">WD repeat</keyword>
<dbReference type="RefSeq" id="XP_018277802.1">
    <property type="nucleotide sequence ID" value="XM_018419421.1"/>
</dbReference>
<dbReference type="PANTHER" id="PTHR22847:SF637">
    <property type="entry name" value="WD REPEAT DOMAIN 5B"/>
    <property type="match status" value="1"/>
</dbReference>
<dbReference type="OrthoDB" id="19711at2759"/>
<dbReference type="InterPro" id="IPR020472">
    <property type="entry name" value="WD40_PAC1"/>
</dbReference>
<feature type="region of interest" description="Disordered" evidence="4">
    <location>
        <begin position="306"/>
        <end position="325"/>
    </location>
</feature>
<proteinExistence type="predicted"/>
<dbReference type="InterPro" id="IPR036322">
    <property type="entry name" value="WD40_repeat_dom_sf"/>
</dbReference>
<dbReference type="PROSITE" id="PS50294">
    <property type="entry name" value="WD_REPEATS_REGION"/>
    <property type="match status" value="1"/>
</dbReference>
<dbReference type="InterPro" id="IPR001810">
    <property type="entry name" value="F-box_dom"/>
</dbReference>
<dbReference type="InterPro" id="IPR015943">
    <property type="entry name" value="WD40/YVTN_repeat-like_dom_sf"/>
</dbReference>
<organism evidence="6 7">
    <name type="scientific">Cutaneotrichosporon oleaginosum</name>
    <dbReference type="NCBI Taxonomy" id="879819"/>
    <lineage>
        <taxon>Eukaryota</taxon>
        <taxon>Fungi</taxon>
        <taxon>Dikarya</taxon>
        <taxon>Basidiomycota</taxon>
        <taxon>Agaricomycotina</taxon>
        <taxon>Tremellomycetes</taxon>
        <taxon>Trichosporonales</taxon>
        <taxon>Trichosporonaceae</taxon>
        <taxon>Cutaneotrichosporon</taxon>
    </lineage>
</organism>
<sequence length="705" mass="77756">MTIPELRRELLALSPEDRRDLMCEMLWSLPRDEMLHIYARISDRMQKDIVGLLPPEISTRILSLLSADDLLRCKAVSREWAKLCDDQSIWKILCQRHTPQIVPRHTTWNDLELHRQLVQRAVSPNTSRAYGDESFEYADDDDSHIMSMSPSPGAVRRTVWERSSGLPTYQRAVAFSAPAAPPQAENSPDVVIPSHLGLPTVFPRVSYKHLYLVRRTLNRRMTYLRPADLEANGRRTASSWNPRVTIINPTSSQEHGGLPGHTESIYSLHLIKHHMNISCRIGEVDDALYSLLAPVSSDIFGTTVSSSRSGLSGSPARASTPSSFSISGRDWLLSASRDKTMRLWQLSPTPRVVKVFAGGHAGSILTHFVAEIPVEDASSRSPLGSYSGARSPPKSPSPRAAKTRLVAISGGGDGKICLWDIENGDGSPEKVVQAHTDSVFFLRGDSERIVSCSKDRTIRVFDIRTLEELVVIEDSSDGHRGAINAVDITKEFIVSASGDRTIKVWDIHDGRLRASLDAHVRGITSMAFEPHASRLAGWTPEVPGSTLRATLVTGSSDASIKTFHVVQLPPSAELDEVTFRDMLDLDADEPRVRYAIQPGVAYHAVCVCPVPTRPSPSGCMRCFNRGHTELVRSLYLGDHVTLSASYDKTIKMWERATGRLIFDFSGCHKGSVFAITGDHTRVVSSGIDAKIAIVDFAEGLDTSFV</sequence>
<dbReference type="InterPro" id="IPR036047">
    <property type="entry name" value="F-box-like_dom_sf"/>
</dbReference>
<dbReference type="AlphaFoldDB" id="A0A0J0XJT5"/>
<dbReference type="EMBL" id="KQ087220">
    <property type="protein sequence ID" value="KLT41311.1"/>
    <property type="molecule type" value="Genomic_DNA"/>
</dbReference>
<keyword evidence="2" id="KW-0677">Repeat</keyword>
<dbReference type="Proteomes" id="UP000053611">
    <property type="component" value="Unassembled WGS sequence"/>
</dbReference>
<feature type="compositionally biased region" description="Low complexity" evidence="4">
    <location>
        <begin position="306"/>
        <end position="319"/>
    </location>
</feature>
<dbReference type="SUPFAM" id="SSF50978">
    <property type="entry name" value="WD40 repeat-like"/>
    <property type="match status" value="1"/>
</dbReference>
<dbReference type="InterPro" id="IPR001680">
    <property type="entry name" value="WD40_rpt"/>
</dbReference>
<feature type="repeat" description="WD" evidence="3">
    <location>
        <begin position="432"/>
        <end position="471"/>
    </location>
</feature>
<dbReference type="PROSITE" id="PS50181">
    <property type="entry name" value="FBOX"/>
    <property type="match status" value="1"/>
</dbReference>
<dbReference type="SMART" id="SM00320">
    <property type="entry name" value="WD40"/>
    <property type="match status" value="7"/>
</dbReference>
<dbReference type="InterPro" id="IPR019775">
    <property type="entry name" value="WD40_repeat_CS"/>
</dbReference>
<evidence type="ECO:0000256" key="2">
    <source>
        <dbReference type="ARBA" id="ARBA00022737"/>
    </source>
</evidence>
<evidence type="ECO:0000256" key="3">
    <source>
        <dbReference type="PROSITE-ProRule" id="PRU00221"/>
    </source>
</evidence>